<sequence>MPYQLSSPDLDIVLALVRGATLAEAGRRLGLDASTVFRALQRIEKGLGRRLFERSRAGYLPTELAQQFAQHAERIESELEAARSHAALSAQTVTGLVRITTTDTVLHGMVLPALAPLGRRHPGLRFEMIATNELVSLTRRDADIAVRATRQPPDHLIGRRLGPLRVAVFAARELVEAAGVPVPAPGGTFDAAALSALSALPWIAPDEALPDHPSVRWRRKHLPRVAPQYGVNSIAGVVEAVEAGLGAGVVSLMMGRRSGRLVELTGPLEECQTDLWLLTHPESRHLRRIATVVSHLAEHVWLDG</sequence>
<evidence type="ECO:0000313" key="6">
    <source>
        <dbReference type="EMBL" id="MDF3838905.1"/>
    </source>
</evidence>
<keyword evidence="2" id="KW-0805">Transcription regulation</keyword>
<dbReference type="Pfam" id="PF03466">
    <property type="entry name" value="LysR_substrate"/>
    <property type="match status" value="1"/>
</dbReference>
<comment type="caution">
    <text evidence="6">The sequence shown here is derived from an EMBL/GenBank/DDBJ whole genome shotgun (WGS) entry which is preliminary data.</text>
</comment>
<dbReference type="InterPro" id="IPR000847">
    <property type="entry name" value="LysR_HTH_N"/>
</dbReference>
<evidence type="ECO:0000256" key="3">
    <source>
        <dbReference type="ARBA" id="ARBA00023125"/>
    </source>
</evidence>
<evidence type="ECO:0000256" key="2">
    <source>
        <dbReference type="ARBA" id="ARBA00023015"/>
    </source>
</evidence>
<comment type="similarity">
    <text evidence="1">Belongs to the LysR transcriptional regulatory family.</text>
</comment>
<evidence type="ECO:0000256" key="4">
    <source>
        <dbReference type="ARBA" id="ARBA00023163"/>
    </source>
</evidence>
<dbReference type="InterPro" id="IPR050176">
    <property type="entry name" value="LTTR"/>
</dbReference>
<reference evidence="6 7" key="1">
    <citation type="submission" date="2023-03" db="EMBL/GenBank/DDBJ databases">
        <title>Draft assemblies of triclosan tolerant bacteria isolated from returned activated sludge.</title>
        <authorList>
            <person name="Van Hamelsveld S."/>
        </authorList>
    </citation>
    <scope>NUCLEOTIDE SEQUENCE [LARGE SCALE GENOMIC DNA]</scope>
    <source>
        <strain evidence="6 7">GW210010_S58</strain>
    </source>
</reference>
<feature type="domain" description="HTH lysR-type" evidence="5">
    <location>
        <begin position="5"/>
        <end position="62"/>
    </location>
</feature>
<keyword evidence="3" id="KW-0238">DNA-binding</keyword>
<protein>
    <submittedName>
        <fullName evidence="6">LysR family transcriptional regulator</fullName>
    </submittedName>
</protein>
<dbReference type="RefSeq" id="WP_276268747.1">
    <property type="nucleotide sequence ID" value="NZ_JARJLM010000637.1"/>
</dbReference>
<organism evidence="6 7">
    <name type="scientific">Cupriavidus basilensis</name>
    <dbReference type="NCBI Taxonomy" id="68895"/>
    <lineage>
        <taxon>Bacteria</taxon>
        <taxon>Pseudomonadati</taxon>
        <taxon>Pseudomonadota</taxon>
        <taxon>Betaproteobacteria</taxon>
        <taxon>Burkholderiales</taxon>
        <taxon>Burkholderiaceae</taxon>
        <taxon>Cupriavidus</taxon>
    </lineage>
</organism>
<dbReference type="PANTHER" id="PTHR30579:SF3">
    <property type="entry name" value="TRANSCRIPTIONAL REGULATORY PROTEIN"/>
    <property type="match status" value="1"/>
</dbReference>
<dbReference type="SUPFAM" id="SSF53850">
    <property type="entry name" value="Periplasmic binding protein-like II"/>
    <property type="match status" value="1"/>
</dbReference>
<dbReference type="PROSITE" id="PS50931">
    <property type="entry name" value="HTH_LYSR"/>
    <property type="match status" value="1"/>
</dbReference>
<dbReference type="InterPro" id="IPR036390">
    <property type="entry name" value="WH_DNA-bd_sf"/>
</dbReference>
<evidence type="ECO:0000256" key="1">
    <source>
        <dbReference type="ARBA" id="ARBA00009437"/>
    </source>
</evidence>
<dbReference type="EMBL" id="JARJLM010000637">
    <property type="protein sequence ID" value="MDF3838905.1"/>
    <property type="molecule type" value="Genomic_DNA"/>
</dbReference>
<dbReference type="Pfam" id="PF00126">
    <property type="entry name" value="HTH_1"/>
    <property type="match status" value="1"/>
</dbReference>
<evidence type="ECO:0000313" key="7">
    <source>
        <dbReference type="Proteomes" id="UP001216674"/>
    </source>
</evidence>
<dbReference type="Gene3D" id="1.10.10.10">
    <property type="entry name" value="Winged helix-like DNA-binding domain superfamily/Winged helix DNA-binding domain"/>
    <property type="match status" value="1"/>
</dbReference>
<evidence type="ECO:0000259" key="5">
    <source>
        <dbReference type="PROSITE" id="PS50931"/>
    </source>
</evidence>
<dbReference type="InterPro" id="IPR005119">
    <property type="entry name" value="LysR_subst-bd"/>
</dbReference>
<keyword evidence="4" id="KW-0804">Transcription</keyword>
<gene>
    <name evidence="6" type="ORF">P3W85_39120</name>
</gene>
<accession>A0ABT6B1Z3</accession>
<keyword evidence="7" id="KW-1185">Reference proteome</keyword>
<dbReference type="Gene3D" id="3.40.190.290">
    <property type="match status" value="1"/>
</dbReference>
<dbReference type="PANTHER" id="PTHR30579">
    <property type="entry name" value="TRANSCRIPTIONAL REGULATOR"/>
    <property type="match status" value="1"/>
</dbReference>
<dbReference type="SUPFAM" id="SSF46785">
    <property type="entry name" value="Winged helix' DNA-binding domain"/>
    <property type="match status" value="1"/>
</dbReference>
<dbReference type="InterPro" id="IPR036388">
    <property type="entry name" value="WH-like_DNA-bd_sf"/>
</dbReference>
<name>A0ABT6B1Z3_9BURK</name>
<dbReference type="Proteomes" id="UP001216674">
    <property type="component" value="Unassembled WGS sequence"/>
</dbReference>
<proteinExistence type="inferred from homology"/>